<feature type="domain" description="P2X purinoreceptor 7 intracellular" evidence="1">
    <location>
        <begin position="87"/>
        <end position="125"/>
    </location>
</feature>
<dbReference type="PANTHER" id="PTHR36981:SF3">
    <property type="entry name" value="UBIQUITIN-LIKE PROTEASE FAMILY PROFILE DOMAIN-CONTAINING PROTEIN"/>
    <property type="match status" value="1"/>
</dbReference>
<name>A0A3Q3GQP0_9LABR</name>
<evidence type="ECO:0000313" key="2">
    <source>
        <dbReference type="Ensembl" id="ENSLBEP00000036457.1"/>
    </source>
</evidence>
<keyword evidence="3" id="KW-1185">Reference proteome</keyword>
<evidence type="ECO:0000259" key="1">
    <source>
        <dbReference type="Pfam" id="PF20478"/>
    </source>
</evidence>
<dbReference type="Pfam" id="PF20478">
    <property type="entry name" value="P2RX7_C"/>
    <property type="match status" value="2"/>
</dbReference>
<dbReference type="Ensembl" id="ENSLBET00000037985.1">
    <property type="protein sequence ID" value="ENSLBEP00000036457.1"/>
    <property type="gene ID" value="ENSLBEG00000027288.1"/>
</dbReference>
<organism evidence="2 3">
    <name type="scientific">Labrus bergylta</name>
    <name type="common">ballan wrasse</name>
    <dbReference type="NCBI Taxonomy" id="56723"/>
    <lineage>
        <taxon>Eukaryota</taxon>
        <taxon>Metazoa</taxon>
        <taxon>Chordata</taxon>
        <taxon>Craniata</taxon>
        <taxon>Vertebrata</taxon>
        <taxon>Euteleostomi</taxon>
        <taxon>Actinopterygii</taxon>
        <taxon>Neopterygii</taxon>
        <taxon>Teleostei</taxon>
        <taxon>Neoteleostei</taxon>
        <taxon>Acanthomorphata</taxon>
        <taxon>Eupercaria</taxon>
        <taxon>Labriformes</taxon>
        <taxon>Labridae</taxon>
        <taxon>Labrus</taxon>
    </lineage>
</organism>
<proteinExistence type="predicted"/>
<evidence type="ECO:0000313" key="3">
    <source>
        <dbReference type="Proteomes" id="UP000261660"/>
    </source>
</evidence>
<reference evidence="2" key="1">
    <citation type="submission" date="2025-08" db="UniProtKB">
        <authorList>
            <consortium name="Ensembl"/>
        </authorList>
    </citation>
    <scope>IDENTIFICATION</scope>
</reference>
<dbReference type="Proteomes" id="UP000261660">
    <property type="component" value="Unplaced"/>
</dbReference>
<protein>
    <recommendedName>
        <fullName evidence="1">P2X purinoreceptor 7 intracellular domain-containing protein</fullName>
    </recommendedName>
</protein>
<sequence length="130" mass="14992">MSLSAPERDVLLKRVATRLLDVLVLLERIPVVTKEGPRHWCVCTNCREMETDIERICCRQTPLNCISKMDDAQELSSGKTGIQHIDILWQHGCLGEGNRVVIPSCCMWRIKDAFPDPRRHYTGFRPMRTQ</sequence>
<feature type="domain" description="P2X purinoreceptor 7 intracellular" evidence="1">
    <location>
        <begin position="36"/>
        <end position="74"/>
    </location>
</feature>
<dbReference type="GeneTree" id="ENSGT01150000287234"/>
<dbReference type="AlphaFoldDB" id="A0A3Q3GQP0"/>
<reference evidence="2" key="2">
    <citation type="submission" date="2025-09" db="UniProtKB">
        <authorList>
            <consortium name="Ensembl"/>
        </authorList>
    </citation>
    <scope>IDENTIFICATION</scope>
</reference>
<accession>A0A3Q3GQP0</accession>
<dbReference type="PANTHER" id="PTHR36981">
    <property type="entry name" value="ZGC:195170"/>
    <property type="match status" value="1"/>
</dbReference>
<dbReference type="InParanoid" id="A0A3Q3GQP0"/>
<dbReference type="InterPro" id="IPR046815">
    <property type="entry name" value="P2RX7_C"/>
</dbReference>